<dbReference type="AlphaFoldDB" id="A0AAV2FRJ3"/>
<protein>
    <submittedName>
        <fullName evidence="1">Uncharacterized protein</fullName>
    </submittedName>
</protein>
<gene>
    <name evidence="1" type="ORF">LTRI10_LOCUS41087</name>
</gene>
<sequence length="142" mass="16190">MWRCLLALHDQVYFELVIEFYSTFEHTETEDWRDRGAIKIRLGGEYPSMSYHDLAAAFDLVPVDSNDFVVEVANPSGCLFLTVYHQLARPPYDTVADGFTAGHTKASTLQTEYGLLHHLLTKSYNLTSESASTLTKWSLYLF</sequence>
<organism evidence="1 2">
    <name type="scientific">Linum trigynum</name>
    <dbReference type="NCBI Taxonomy" id="586398"/>
    <lineage>
        <taxon>Eukaryota</taxon>
        <taxon>Viridiplantae</taxon>
        <taxon>Streptophyta</taxon>
        <taxon>Embryophyta</taxon>
        <taxon>Tracheophyta</taxon>
        <taxon>Spermatophyta</taxon>
        <taxon>Magnoliopsida</taxon>
        <taxon>eudicotyledons</taxon>
        <taxon>Gunneridae</taxon>
        <taxon>Pentapetalae</taxon>
        <taxon>rosids</taxon>
        <taxon>fabids</taxon>
        <taxon>Malpighiales</taxon>
        <taxon>Linaceae</taxon>
        <taxon>Linum</taxon>
    </lineage>
</organism>
<dbReference type="EMBL" id="OZ034820">
    <property type="protein sequence ID" value="CAL1401001.1"/>
    <property type="molecule type" value="Genomic_DNA"/>
</dbReference>
<reference evidence="1 2" key="1">
    <citation type="submission" date="2024-04" db="EMBL/GenBank/DDBJ databases">
        <authorList>
            <person name="Fracassetti M."/>
        </authorList>
    </citation>
    <scope>NUCLEOTIDE SEQUENCE [LARGE SCALE GENOMIC DNA]</scope>
</reference>
<proteinExistence type="predicted"/>
<name>A0AAV2FRJ3_9ROSI</name>
<keyword evidence="2" id="KW-1185">Reference proteome</keyword>
<accession>A0AAV2FRJ3</accession>
<dbReference type="Proteomes" id="UP001497516">
    <property type="component" value="Chromosome 7"/>
</dbReference>
<evidence type="ECO:0000313" key="1">
    <source>
        <dbReference type="EMBL" id="CAL1401001.1"/>
    </source>
</evidence>
<evidence type="ECO:0000313" key="2">
    <source>
        <dbReference type="Proteomes" id="UP001497516"/>
    </source>
</evidence>